<dbReference type="EMBL" id="FQWT01000009">
    <property type="protein sequence ID" value="SHH92900.1"/>
    <property type="molecule type" value="Genomic_DNA"/>
</dbReference>
<dbReference type="OrthoDB" id="396512at2"/>
<dbReference type="PANTHER" id="PTHR22916:SF3">
    <property type="entry name" value="UDP-GLCNAC:BETAGAL BETA-1,3-N-ACETYLGLUCOSAMINYLTRANSFERASE-LIKE PROTEIN 1"/>
    <property type="match status" value="1"/>
</dbReference>
<dbReference type="Pfam" id="PF00535">
    <property type="entry name" value="Glycos_transf_2"/>
    <property type="match status" value="1"/>
</dbReference>
<sequence length="301" mass="35751">MNNPPLVSLIIITMNHEKFIEQACLSAISQSYPNYEIILLDNASKDKTFENAEKVLSKFDRPYKMIRNTESFGVAKNINIAVSHASGEYVSLLSGDDWLTEDHLAEKVSYIQKNLVDFILSDGYKYYQSEDKMTDAYSPKEKKQIIDTLYRFFHENVSENKTANVGTFVKKELLVKYPFDENINTEDWDMNLRLTSKGYKIGFIDKKLFYYRILSTSLSRNWKLMKDSYEKVTHKYLDYIKADKELYKKYQLKLIHFKYEILLSETDSESEKERLRTEWKKEKYKVKYKNPVLFFKLLMLK</sequence>
<keyword evidence="3" id="KW-1185">Reference proteome</keyword>
<dbReference type="InterPro" id="IPR029044">
    <property type="entry name" value="Nucleotide-diphossugar_trans"/>
</dbReference>
<dbReference type="SUPFAM" id="SSF53448">
    <property type="entry name" value="Nucleotide-diphospho-sugar transferases"/>
    <property type="match status" value="1"/>
</dbReference>
<dbReference type="AlphaFoldDB" id="A0A1M5WZH6"/>
<keyword evidence="2" id="KW-0808">Transferase</keyword>
<dbReference type="InterPro" id="IPR001173">
    <property type="entry name" value="Glyco_trans_2-like"/>
</dbReference>
<name>A0A1M5WZH6_9FLAO</name>
<protein>
    <submittedName>
        <fullName evidence="2">Glycosyl transferase family 2</fullName>
    </submittedName>
</protein>
<reference evidence="3" key="1">
    <citation type="submission" date="2016-11" db="EMBL/GenBank/DDBJ databases">
        <authorList>
            <person name="Varghese N."/>
            <person name="Submissions S."/>
        </authorList>
    </citation>
    <scope>NUCLEOTIDE SEQUENCE [LARGE SCALE GENOMIC DNA]</scope>
    <source>
        <strain evidence="3">DSM 19055</strain>
    </source>
</reference>
<dbReference type="STRING" id="421058.SAMN05421866_4268"/>
<dbReference type="Proteomes" id="UP000184047">
    <property type="component" value="Unassembled WGS sequence"/>
</dbReference>
<evidence type="ECO:0000313" key="2">
    <source>
        <dbReference type="EMBL" id="SHH92900.1"/>
    </source>
</evidence>
<organism evidence="2 3">
    <name type="scientific">Chryseobacterium oranimense</name>
    <dbReference type="NCBI Taxonomy" id="421058"/>
    <lineage>
        <taxon>Bacteria</taxon>
        <taxon>Pseudomonadati</taxon>
        <taxon>Bacteroidota</taxon>
        <taxon>Flavobacteriia</taxon>
        <taxon>Flavobacteriales</taxon>
        <taxon>Weeksellaceae</taxon>
        <taxon>Chryseobacterium group</taxon>
        <taxon>Chryseobacterium</taxon>
    </lineage>
</organism>
<proteinExistence type="predicted"/>
<gene>
    <name evidence="2" type="ORF">SAMN05421866_4268</name>
</gene>
<evidence type="ECO:0000259" key="1">
    <source>
        <dbReference type="Pfam" id="PF00535"/>
    </source>
</evidence>
<dbReference type="Gene3D" id="3.90.550.10">
    <property type="entry name" value="Spore Coat Polysaccharide Biosynthesis Protein SpsA, Chain A"/>
    <property type="match status" value="1"/>
</dbReference>
<accession>A0A1M5WZH6</accession>
<dbReference type="eggNOG" id="COG1216">
    <property type="taxonomic scope" value="Bacteria"/>
</dbReference>
<feature type="domain" description="Glycosyltransferase 2-like" evidence="1">
    <location>
        <begin position="8"/>
        <end position="146"/>
    </location>
</feature>
<dbReference type="PANTHER" id="PTHR22916">
    <property type="entry name" value="GLYCOSYLTRANSFERASE"/>
    <property type="match status" value="1"/>
</dbReference>
<evidence type="ECO:0000313" key="3">
    <source>
        <dbReference type="Proteomes" id="UP000184047"/>
    </source>
</evidence>
<dbReference type="RefSeq" id="WP_073066680.1">
    <property type="nucleotide sequence ID" value="NZ_FQWT01000009.1"/>
</dbReference>
<dbReference type="GO" id="GO:0016758">
    <property type="term" value="F:hexosyltransferase activity"/>
    <property type="evidence" value="ECO:0007669"/>
    <property type="project" value="UniProtKB-ARBA"/>
</dbReference>